<dbReference type="InterPro" id="IPR001969">
    <property type="entry name" value="Aspartic_peptidase_AS"/>
</dbReference>
<dbReference type="GO" id="GO:0004190">
    <property type="term" value="F:aspartic-type endopeptidase activity"/>
    <property type="evidence" value="ECO:0007669"/>
    <property type="project" value="InterPro"/>
</dbReference>
<evidence type="ECO:0000313" key="4">
    <source>
        <dbReference type="Proteomes" id="UP000007800"/>
    </source>
</evidence>
<dbReference type="PROSITE" id="PS50175">
    <property type="entry name" value="ASP_PROT_RETROV"/>
    <property type="match status" value="1"/>
</dbReference>
<dbReference type="GeneID" id="9054356"/>
<dbReference type="OrthoDB" id="10459493at2759"/>
<reference evidence="3 4" key="1">
    <citation type="submission" date="2008-07" db="EMBL/GenBank/DDBJ databases">
        <authorList>
            <person name="El-Sayed N."/>
            <person name="Caler E."/>
            <person name="Inman J."/>
            <person name="Amedeo P."/>
            <person name="Hass B."/>
            <person name="Wortman J."/>
        </authorList>
    </citation>
    <scope>NUCLEOTIDE SEQUENCE [LARGE SCALE GENOMIC DNA]</scope>
    <source>
        <strain evidence="4">ATCC 50983 / TXsc</strain>
    </source>
</reference>
<protein>
    <recommendedName>
        <fullName evidence="2">Peptidase A2 domain-containing protein</fullName>
    </recommendedName>
</protein>
<gene>
    <name evidence="3" type="ORF">Pmar_PMAR001453</name>
</gene>
<dbReference type="EMBL" id="GG687323">
    <property type="protein sequence ID" value="EEQ97211.1"/>
    <property type="molecule type" value="Genomic_DNA"/>
</dbReference>
<dbReference type="AlphaFoldDB" id="C5M1D1"/>
<dbReference type="Gene3D" id="2.40.70.10">
    <property type="entry name" value="Acid Proteases"/>
    <property type="match status" value="1"/>
</dbReference>
<dbReference type="Proteomes" id="UP000007800">
    <property type="component" value="Unassembled WGS sequence"/>
</dbReference>
<organism evidence="4">
    <name type="scientific">Perkinsus marinus (strain ATCC 50983 / TXsc)</name>
    <dbReference type="NCBI Taxonomy" id="423536"/>
    <lineage>
        <taxon>Eukaryota</taxon>
        <taxon>Sar</taxon>
        <taxon>Alveolata</taxon>
        <taxon>Perkinsozoa</taxon>
        <taxon>Perkinsea</taxon>
        <taxon>Perkinsida</taxon>
        <taxon>Perkinsidae</taxon>
        <taxon>Perkinsus</taxon>
    </lineage>
</organism>
<dbReference type="GO" id="GO:0006508">
    <property type="term" value="P:proteolysis"/>
    <property type="evidence" value="ECO:0007669"/>
    <property type="project" value="InterPro"/>
</dbReference>
<dbReference type="InterPro" id="IPR021109">
    <property type="entry name" value="Peptidase_aspartic_dom_sf"/>
</dbReference>
<sequence length="242" mass="26060">MARSVDSAHEGLRVIKASATGSSGRILPVELLVDSGSDLTLISSSSASIMGFKVTPARGLKKLESAGSLGSICVIGQARVPIVVKDKAGHDLSFNLQLNVADGLNMKLGRSTIILGMETLKRLEATLHTTDDTLYCGALGSTWSLSPYSGGSISSVLTDTRLKLPTRSKVDERLKGWSFPKVTVQLKPGAVRPCPKRPYVCRKREMQAMELMVKNLEKSGIITRLSRAAVDHRQVWISPAFA</sequence>
<evidence type="ECO:0000259" key="2">
    <source>
        <dbReference type="PROSITE" id="PS50175"/>
    </source>
</evidence>
<evidence type="ECO:0000313" key="3">
    <source>
        <dbReference type="EMBL" id="EEQ97211.1"/>
    </source>
</evidence>
<feature type="non-terminal residue" evidence="3">
    <location>
        <position position="242"/>
    </location>
</feature>
<feature type="domain" description="Peptidase A2" evidence="2">
    <location>
        <begin position="29"/>
        <end position="68"/>
    </location>
</feature>
<accession>C5M1D1</accession>
<dbReference type="PROSITE" id="PS00141">
    <property type="entry name" value="ASP_PROTEASE"/>
    <property type="match status" value="1"/>
</dbReference>
<proteinExistence type="predicted"/>
<dbReference type="RefSeq" id="XP_002764494.1">
    <property type="nucleotide sequence ID" value="XM_002764448.1"/>
</dbReference>
<dbReference type="CDD" id="cd00303">
    <property type="entry name" value="retropepsin_like"/>
    <property type="match status" value="1"/>
</dbReference>
<dbReference type="SUPFAM" id="SSF50630">
    <property type="entry name" value="Acid proteases"/>
    <property type="match status" value="1"/>
</dbReference>
<dbReference type="InterPro" id="IPR001995">
    <property type="entry name" value="Peptidase_A2_cat"/>
</dbReference>
<evidence type="ECO:0000256" key="1">
    <source>
        <dbReference type="ARBA" id="ARBA00022801"/>
    </source>
</evidence>
<keyword evidence="1" id="KW-0378">Hydrolase</keyword>
<name>C5M1D1_PERM5</name>
<keyword evidence="4" id="KW-1185">Reference proteome</keyword>
<dbReference type="InParanoid" id="C5M1D1"/>